<dbReference type="Pfam" id="PF00024">
    <property type="entry name" value="PAN_1"/>
    <property type="match status" value="1"/>
</dbReference>
<dbReference type="OrthoDB" id="328076at2759"/>
<dbReference type="EnsemblMetazoa" id="CLYHEMT011362.1">
    <property type="protein sequence ID" value="CLYHEMP011362.1"/>
    <property type="gene ID" value="CLYHEMG011362"/>
</dbReference>
<dbReference type="GO" id="GO:0005576">
    <property type="term" value="C:extracellular region"/>
    <property type="evidence" value="ECO:0007669"/>
    <property type="project" value="InterPro"/>
</dbReference>
<organism evidence="5 6">
    <name type="scientific">Clytia hemisphaerica</name>
    <dbReference type="NCBI Taxonomy" id="252671"/>
    <lineage>
        <taxon>Eukaryota</taxon>
        <taxon>Metazoa</taxon>
        <taxon>Cnidaria</taxon>
        <taxon>Hydrozoa</taxon>
        <taxon>Hydroidolina</taxon>
        <taxon>Leptothecata</taxon>
        <taxon>Obeliida</taxon>
        <taxon>Clytiidae</taxon>
        <taxon>Clytia</taxon>
    </lineage>
</organism>
<dbReference type="GO" id="GO:0006508">
    <property type="term" value="P:proteolysis"/>
    <property type="evidence" value="ECO:0007669"/>
    <property type="project" value="InterPro"/>
</dbReference>
<dbReference type="Gene3D" id="3.50.4.10">
    <property type="entry name" value="Hepatocyte Growth Factor"/>
    <property type="match status" value="1"/>
</dbReference>
<protein>
    <recommendedName>
        <fullName evidence="4">Apple domain-containing protein</fullName>
    </recommendedName>
</protein>
<keyword evidence="3" id="KW-0732">Signal</keyword>
<evidence type="ECO:0000256" key="2">
    <source>
        <dbReference type="ARBA" id="ARBA00023157"/>
    </source>
</evidence>
<feature type="domain" description="Apple" evidence="4">
    <location>
        <begin position="25"/>
        <end position="69"/>
    </location>
</feature>
<evidence type="ECO:0000259" key="4">
    <source>
        <dbReference type="Pfam" id="PF00024"/>
    </source>
</evidence>
<dbReference type="InterPro" id="IPR003609">
    <property type="entry name" value="Pan_app"/>
</dbReference>
<dbReference type="SUPFAM" id="SSF57414">
    <property type="entry name" value="Hairpin loop containing domain-like"/>
    <property type="match status" value="1"/>
</dbReference>
<proteinExistence type="predicted"/>
<keyword evidence="2" id="KW-1015">Disulfide bond</keyword>
<accession>A0A7M5V8A3</accession>
<sequence>MLFSLLFKFVIFAFVGHLLVPVEAADICSVKTKNADDCREICLRSVYCRYFTYVTNWKICHLKGQYGWRRTTHPYAISGSITFPENIPRVDFYGGDLQSPC</sequence>
<evidence type="ECO:0000256" key="1">
    <source>
        <dbReference type="ARBA" id="ARBA00022737"/>
    </source>
</evidence>
<dbReference type="AlphaFoldDB" id="A0A7M5V8A3"/>
<feature type="chain" id="PRO_5029453401" description="Apple domain-containing protein" evidence="3">
    <location>
        <begin position="25"/>
        <end position="101"/>
    </location>
</feature>
<evidence type="ECO:0000313" key="6">
    <source>
        <dbReference type="Proteomes" id="UP000594262"/>
    </source>
</evidence>
<name>A0A7M5V8A3_9CNID</name>
<evidence type="ECO:0000313" key="5">
    <source>
        <dbReference type="EnsemblMetazoa" id="CLYHEMP011362.1"/>
    </source>
</evidence>
<dbReference type="CDD" id="cd01100">
    <property type="entry name" value="APPLE_Factor_XI_like"/>
    <property type="match status" value="1"/>
</dbReference>
<reference evidence="5" key="1">
    <citation type="submission" date="2021-01" db="UniProtKB">
        <authorList>
            <consortium name="EnsemblMetazoa"/>
        </authorList>
    </citation>
    <scope>IDENTIFICATION</scope>
</reference>
<dbReference type="Proteomes" id="UP000594262">
    <property type="component" value="Unplaced"/>
</dbReference>
<keyword evidence="1" id="KW-0677">Repeat</keyword>
<keyword evidence="6" id="KW-1185">Reference proteome</keyword>
<feature type="signal peptide" evidence="3">
    <location>
        <begin position="1"/>
        <end position="24"/>
    </location>
</feature>
<dbReference type="InterPro" id="IPR000177">
    <property type="entry name" value="Apple"/>
</dbReference>
<evidence type="ECO:0000256" key="3">
    <source>
        <dbReference type="SAM" id="SignalP"/>
    </source>
</evidence>